<name>A0A2S7CH12_9XANT</name>
<dbReference type="OrthoDB" id="9888507at2"/>
<evidence type="ECO:0000313" key="1">
    <source>
        <dbReference type="EMBL" id="MFO3704391.1"/>
    </source>
</evidence>
<organism evidence="2 3">
    <name type="scientific">Xanthomonas codiaei</name>
    <dbReference type="NCBI Taxonomy" id="56463"/>
    <lineage>
        <taxon>Bacteria</taxon>
        <taxon>Pseudomonadati</taxon>
        <taxon>Pseudomonadota</taxon>
        <taxon>Gammaproteobacteria</taxon>
        <taxon>Lysobacterales</taxon>
        <taxon>Lysobacteraceae</taxon>
        <taxon>Xanthomonas</taxon>
    </lineage>
</organism>
<dbReference type="RefSeq" id="WP_104542853.1">
    <property type="nucleotide sequence ID" value="NZ_JBJGBS010000014.1"/>
</dbReference>
<dbReference type="EMBL" id="JBJGBS010000014">
    <property type="protein sequence ID" value="MFO3704391.1"/>
    <property type="molecule type" value="Genomic_DNA"/>
</dbReference>
<gene>
    <name evidence="1" type="ORF">ACI6Q5_05265</name>
    <name evidence="2" type="ORF">XcodCFBP4690_17235</name>
</gene>
<evidence type="ECO:0000313" key="3">
    <source>
        <dbReference type="Proteomes" id="UP000237872"/>
    </source>
</evidence>
<evidence type="ECO:0000313" key="2">
    <source>
        <dbReference type="EMBL" id="PPU60824.1"/>
    </source>
</evidence>
<evidence type="ECO:0000313" key="4">
    <source>
        <dbReference type="Proteomes" id="UP001637990"/>
    </source>
</evidence>
<comment type="caution">
    <text evidence="2">The sequence shown here is derived from an EMBL/GenBank/DDBJ whole genome shotgun (WGS) entry which is preliminary data.</text>
</comment>
<reference evidence="1 4" key="2">
    <citation type="submission" date="2024-11" db="EMBL/GenBank/DDBJ databases">
        <title>Genome sequencing of Xanthomonas codiaei.</title>
        <authorList>
            <person name="Studholme D.J."/>
        </authorList>
    </citation>
    <scope>NUCLEOTIDE SEQUENCE [LARGE SCALE GENOMIC DNA]</scope>
    <source>
        <strain evidence="1 4">NCPPB 4350</strain>
    </source>
</reference>
<sequence>MADRDFHISKPLVKALRRYAHGTKGLDEPTYRLHLQAVGATSTLNLTRGQHEALLARLRALPDAPRKAQGRAA</sequence>
<dbReference type="Proteomes" id="UP001637990">
    <property type="component" value="Unassembled WGS sequence"/>
</dbReference>
<protein>
    <recommendedName>
        <fullName evidence="5">DUF1018 domain-containing protein</fullName>
    </recommendedName>
</protein>
<dbReference type="AlphaFoldDB" id="A0A2S7CH12"/>
<dbReference type="Proteomes" id="UP000237872">
    <property type="component" value="Unassembled WGS sequence"/>
</dbReference>
<reference evidence="2 3" key="1">
    <citation type="submission" date="2016-08" db="EMBL/GenBank/DDBJ databases">
        <authorList>
            <person name="Seilhamer J.J."/>
        </authorList>
    </citation>
    <scope>NUCLEOTIDE SEQUENCE [LARGE SCALE GENOMIC DNA]</scope>
    <source>
        <strain evidence="2 3">CFBP4690</strain>
    </source>
</reference>
<dbReference type="EMBL" id="MDEC01000027">
    <property type="protein sequence ID" value="PPU60824.1"/>
    <property type="molecule type" value="Genomic_DNA"/>
</dbReference>
<proteinExistence type="predicted"/>
<accession>A0A2S7CH12</accession>
<keyword evidence="4" id="KW-1185">Reference proteome</keyword>
<evidence type="ECO:0008006" key="5">
    <source>
        <dbReference type="Google" id="ProtNLM"/>
    </source>
</evidence>